<feature type="compositionally biased region" description="Polar residues" evidence="1">
    <location>
        <begin position="26"/>
        <end position="45"/>
    </location>
</feature>
<feature type="region of interest" description="Disordered" evidence="1">
    <location>
        <begin position="1"/>
        <end position="86"/>
    </location>
</feature>
<comment type="caution">
    <text evidence="2">The sequence shown here is derived from an EMBL/GenBank/DDBJ whole genome shotgun (WGS) entry which is preliminary data.</text>
</comment>
<feature type="compositionally biased region" description="Pro residues" evidence="1">
    <location>
        <begin position="469"/>
        <end position="513"/>
    </location>
</feature>
<organism evidence="2 3">
    <name type="scientific">Pythium insidiosum</name>
    <name type="common">Pythiosis disease agent</name>
    <dbReference type="NCBI Taxonomy" id="114742"/>
    <lineage>
        <taxon>Eukaryota</taxon>
        <taxon>Sar</taxon>
        <taxon>Stramenopiles</taxon>
        <taxon>Oomycota</taxon>
        <taxon>Peronosporomycetes</taxon>
        <taxon>Pythiales</taxon>
        <taxon>Pythiaceae</taxon>
        <taxon>Pythium</taxon>
    </lineage>
</organism>
<sequence length="533" mass="59191">MTGDDGSSSRAGSVPRGQRALPTGPRRSSANKPTDGQRAGSQPKQRASASSSAASKGRASSAGKAAAAPTTLGRPEQAMERAKKLAQGKSDEQLECVLQNALQRGQFEDAAYLIAVTPVLASKYKTSDVIRLMIDMQLCDPAAQLMRDMKLQENQLLVTLLVNELVRASRFQAAVRYAQEMVPNFGKPLADADQTRPSWTPQALIQAMIRAQQFRTALKYAKQFELLELFPPAQLVASMLTCQAWDDAVSSILEYKLVAEFPLEPLAAKLLEHRQWSCALKCIQKLSNKELVDKYCEALVREAARVGDFVVALRYLREFKLDQPATHGVLLRYFVDCLVHHSEFYKAIKYAIKFGLAEEDSETGETSVYATSVLIRRAIDCGQLHVASTYIKKLGLRDQFQAELEIIKQRQRALLQEFRAFARLRDAQYHHAVFQTQLALLLGDKAQDEWVDEAVSVEVTLSEEEEFHAPPPPPPPPLHAPSPPPPLPQFAYSMPPPPPPTFPYLIPPPPPPQQSTFKPSMTFTSVTMTRAKK</sequence>
<proteinExistence type="predicted"/>
<protein>
    <submittedName>
        <fullName evidence="2">Uncharacterized protein</fullName>
    </submittedName>
</protein>
<keyword evidence="3" id="KW-1185">Reference proteome</keyword>
<dbReference type="AlphaFoldDB" id="A0AAD5Q828"/>
<dbReference type="Proteomes" id="UP001209570">
    <property type="component" value="Unassembled WGS sequence"/>
</dbReference>
<dbReference type="InterPro" id="IPR051425">
    <property type="entry name" value="Formin_Homology"/>
</dbReference>
<feature type="compositionally biased region" description="Polar residues" evidence="1">
    <location>
        <begin position="514"/>
        <end position="533"/>
    </location>
</feature>
<reference evidence="2" key="1">
    <citation type="submission" date="2021-12" db="EMBL/GenBank/DDBJ databases">
        <title>Prjna785345.</title>
        <authorList>
            <person name="Rujirawat T."/>
            <person name="Krajaejun T."/>
        </authorList>
    </citation>
    <scope>NUCLEOTIDE SEQUENCE</scope>
    <source>
        <strain evidence="2">Pi057C3</strain>
    </source>
</reference>
<evidence type="ECO:0000313" key="2">
    <source>
        <dbReference type="EMBL" id="KAJ0404310.1"/>
    </source>
</evidence>
<evidence type="ECO:0000256" key="1">
    <source>
        <dbReference type="SAM" id="MobiDB-lite"/>
    </source>
</evidence>
<feature type="region of interest" description="Disordered" evidence="1">
    <location>
        <begin position="461"/>
        <end position="533"/>
    </location>
</feature>
<feature type="compositionally biased region" description="Polar residues" evidence="1">
    <location>
        <begin position="1"/>
        <end position="11"/>
    </location>
</feature>
<gene>
    <name evidence="2" type="ORF">P43SY_003223</name>
</gene>
<feature type="compositionally biased region" description="Low complexity" evidence="1">
    <location>
        <begin position="46"/>
        <end position="68"/>
    </location>
</feature>
<dbReference type="EMBL" id="JAKCXM010000065">
    <property type="protein sequence ID" value="KAJ0404310.1"/>
    <property type="molecule type" value="Genomic_DNA"/>
</dbReference>
<evidence type="ECO:0000313" key="3">
    <source>
        <dbReference type="Proteomes" id="UP001209570"/>
    </source>
</evidence>
<accession>A0AAD5Q828</accession>
<dbReference type="PANTHER" id="PTHR45725">
    <property type="entry name" value="FORMIN HOMOLOGY 2 FAMILY MEMBER"/>
    <property type="match status" value="1"/>
</dbReference>
<name>A0AAD5Q828_PYTIN</name>